<proteinExistence type="predicted"/>
<sequence length="394" mass="42964">MMSTDDAVPRKGVTRANQMRTTKTEAALFFIECLNDLSCLFKFMDVLQIDDVDAFKSHRVVDAFIKLPHSPTIFNGAFNSYRAKLVLKSLGVNINPGHLKKFSQSDAVKGASQSRKRCQVVVQQVENHKVQYREVLDLFVGCFVDRLKAQWQREDALLKPQSAVDALVVKKSLSEAFDELLLAQSSLPSKVDVLIDQTPVSRIEQIDPIVSTSQTSIPTSSSALPPNNKVGTSVSDASALQSKSASPSVQPVAGSMAGKDKPEVLDVKVGKMADEPLLKEETIFDKAAQARNNPTLEALFDNISWRDEDDKASKSSQPTSSVSTNQMANQSTQSHVANSTPASTSIKPMPDTKVNSATASEAASVKEEDIFDKALKARDNPVLAAMFDTSSWRD</sequence>
<reference evidence="3" key="1">
    <citation type="submission" date="2017-10" db="EMBL/GenBank/DDBJ databases">
        <title>Complete genome sequence of Moraxella osloensis NP7 isolated from human skin.</title>
        <authorList>
            <person name="Lee K."/>
            <person name="Lim J.Y."/>
            <person name="Hwang I."/>
        </authorList>
    </citation>
    <scope>NUCLEOTIDE SEQUENCE [LARGE SCALE GENOMIC DNA]</scope>
    <source>
        <strain evidence="3">NP7</strain>
        <plasmid evidence="3">pnp7-2</plasmid>
    </source>
</reference>
<feature type="compositionally biased region" description="Low complexity" evidence="1">
    <location>
        <begin position="213"/>
        <end position="222"/>
    </location>
</feature>
<dbReference type="AlphaFoldDB" id="A0A2D2LY04"/>
<evidence type="ECO:0000313" key="3">
    <source>
        <dbReference type="Proteomes" id="UP000229340"/>
    </source>
</evidence>
<organism evidence="2 3">
    <name type="scientific">Faucicola osloensis</name>
    <name type="common">Moraxella osloensis</name>
    <dbReference type="NCBI Taxonomy" id="34062"/>
    <lineage>
        <taxon>Bacteria</taxon>
        <taxon>Pseudomonadati</taxon>
        <taxon>Pseudomonadota</taxon>
        <taxon>Gammaproteobacteria</taxon>
        <taxon>Moraxellales</taxon>
        <taxon>Moraxellaceae</taxon>
        <taxon>Faucicola</taxon>
    </lineage>
</organism>
<feature type="compositionally biased region" description="Polar residues" evidence="1">
    <location>
        <begin position="223"/>
        <end position="249"/>
    </location>
</feature>
<geneLocation type="plasmid" evidence="3">
    <name>pnp7-2</name>
</geneLocation>
<name>A0A2D2LY04_FAUOS</name>
<dbReference type="RefSeq" id="WP_100271245.1">
    <property type="nucleotide sequence ID" value="NZ_CP024445.1"/>
</dbReference>
<dbReference type="EMBL" id="CP024445">
    <property type="protein sequence ID" value="ATR79921.1"/>
    <property type="molecule type" value="Genomic_DNA"/>
</dbReference>
<feature type="region of interest" description="Disordered" evidence="1">
    <location>
        <begin position="213"/>
        <end position="259"/>
    </location>
</feature>
<gene>
    <name evidence="2" type="ORF">NP7_11255</name>
</gene>
<feature type="region of interest" description="Disordered" evidence="1">
    <location>
        <begin position="307"/>
        <end position="365"/>
    </location>
</feature>
<feature type="compositionally biased region" description="Polar residues" evidence="1">
    <location>
        <begin position="324"/>
        <end position="346"/>
    </location>
</feature>
<dbReference type="Proteomes" id="UP000229340">
    <property type="component" value="Plasmid pNP7-2"/>
</dbReference>
<evidence type="ECO:0000313" key="2">
    <source>
        <dbReference type="EMBL" id="ATR79921.1"/>
    </source>
</evidence>
<protein>
    <submittedName>
        <fullName evidence="2">Uncharacterized protein</fullName>
    </submittedName>
</protein>
<keyword evidence="2" id="KW-0614">Plasmid</keyword>
<feature type="compositionally biased region" description="Low complexity" evidence="1">
    <location>
        <begin position="314"/>
        <end position="323"/>
    </location>
</feature>
<evidence type="ECO:0000256" key="1">
    <source>
        <dbReference type="SAM" id="MobiDB-lite"/>
    </source>
</evidence>
<accession>A0A2D2LY04</accession>